<evidence type="ECO:0000256" key="1">
    <source>
        <dbReference type="ARBA" id="ARBA00001928"/>
    </source>
</evidence>
<dbReference type="Pfam" id="PF02675">
    <property type="entry name" value="AdoMet_dc"/>
    <property type="match status" value="1"/>
</dbReference>
<evidence type="ECO:0000256" key="8">
    <source>
        <dbReference type="ARBA" id="ARBA00023270"/>
    </source>
</evidence>
<comment type="caution">
    <text evidence="10">The sequence shown here is derived from an EMBL/GenBank/DDBJ whole genome shotgun (WGS) entry which is preliminary data.</text>
</comment>
<proteinExistence type="predicted"/>
<dbReference type="InterPro" id="IPR016067">
    <property type="entry name" value="S-AdoMet_deCO2ase_core"/>
</dbReference>
<dbReference type="EMBL" id="JAGQLF010000019">
    <property type="protein sequence ID" value="MCA9386828.1"/>
    <property type="molecule type" value="Genomic_DNA"/>
</dbReference>
<evidence type="ECO:0000313" key="10">
    <source>
        <dbReference type="EMBL" id="MCA9386828.1"/>
    </source>
</evidence>
<accession>A0A955LA27</accession>
<protein>
    <submittedName>
        <fullName evidence="10">S-adenosylmethionine decarboxylase</fullName>
        <ecNumber evidence="10">4.1.1.50</ecNumber>
    </submittedName>
</protein>
<evidence type="ECO:0000256" key="2">
    <source>
        <dbReference type="ARBA" id="ARBA00022793"/>
    </source>
</evidence>
<evidence type="ECO:0000256" key="4">
    <source>
        <dbReference type="ARBA" id="ARBA00023066"/>
    </source>
</evidence>
<keyword evidence="5" id="KW-0620">Polyamine biosynthesis</keyword>
<dbReference type="GO" id="GO:0004014">
    <property type="term" value="F:adenosylmethionine decarboxylase activity"/>
    <property type="evidence" value="ECO:0007669"/>
    <property type="project" value="UniProtKB-EC"/>
</dbReference>
<dbReference type="GO" id="GO:0008295">
    <property type="term" value="P:spermidine biosynthetic process"/>
    <property type="evidence" value="ECO:0007669"/>
    <property type="project" value="UniProtKB-KW"/>
</dbReference>
<keyword evidence="4" id="KW-0745">Spermidine biosynthesis</keyword>
<keyword evidence="3" id="KW-0068">Autocatalytic cleavage</keyword>
<gene>
    <name evidence="10" type="ORF">KC669_02215</name>
</gene>
<evidence type="ECO:0000256" key="9">
    <source>
        <dbReference type="ARBA" id="ARBA00023317"/>
    </source>
</evidence>
<keyword evidence="6" id="KW-0865">Zymogen</keyword>
<dbReference type="SUPFAM" id="SSF56276">
    <property type="entry name" value="S-adenosylmethionine decarboxylase"/>
    <property type="match status" value="1"/>
</dbReference>
<reference evidence="10" key="2">
    <citation type="journal article" date="2021" name="Microbiome">
        <title>Successional dynamics and alternative stable states in a saline activated sludge microbial community over 9 years.</title>
        <authorList>
            <person name="Wang Y."/>
            <person name="Ye J."/>
            <person name="Ju F."/>
            <person name="Liu L."/>
            <person name="Boyd J.A."/>
            <person name="Deng Y."/>
            <person name="Parks D.H."/>
            <person name="Jiang X."/>
            <person name="Yin X."/>
            <person name="Woodcroft B.J."/>
            <person name="Tyson G.W."/>
            <person name="Hugenholtz P."/>
            <person name="Polz M.F."/>
            <person name="Zhang T."/>
        </authorList>
    </citation>
    <scope>NUCLEOTIDE SEQUENCE</scope>
    <source>
        <strain evidence="10">HKST-UBA09</strain>
    </source>
</reference>
<dbReference type="PANTHER" id="PTHR33866">
    <property type="entry name" value="S-ADENOSYLMETHIONINE DECARBOXYLASE PROENZYME"/>
    <property type="match status" value="1"/>
</dbReference>
<evidence type="ECO:0000256" key="5">
    <source>
        <dbReference type="ARBA" id="ARBA00023115"/>
    </source>
</evidence>
<dbReference type="GO" id="GO:0005829">
    <property type="term" value="C:cytosol"/>
    <property type="evidence" value="ECO:0007669"/>
    <property type="project" value="TreeGrafter"/>
</dbReference>
<dbReference type="EC" id="4.1.1.50" evidence="10"/>
<keyword evidence="8" id="KW-0704">Schiff base</keyword>
<evidence type="ECO:0000313" key="11">
    <source>
        <dbReference type="Proteomes" id="UP000714915"/>
    </source>
</evidence>
<reference evidence="10" key="1">
    <citation type="submission" date="2020-04" db="EMBL/GenBank/DDBJ databases">
        <authorList>
            <person name="Zhang T."/>
        </authorList>
    </citation>
    <scope>NUCLEOTIDE SEQUENCE</scope>
    <source>
        <strain evidence="10">HKST-UBA09</strain>
    </source>
</reference>
<sequence>MSNQNDNYVQFGYHLTLDIYSCPFEVLVDLELCHNALKKAVEVLEMHALIPPYVFRADSNEENGGKDPGGITGFIVIAESHISLHTFAKRGFVSIDVYSCKKFNYISAQKHFENIFRSNDVEVHTLDRGTRYPVNNIY</sequence>
<keyword evidence="2" id="KW-0210">Decarboxylase</keyword>
<comment type="cofactor">
    <cofactor evidence="1">
        <name>pyruvate</name>
        <dbReference type="ChEBI" id="CHEBI:15361"/>
    </cofactor>
</comment>
<dbReference type="InterPro" id="IPR003826">
    <property type="entry name" value="AdoMetDC_fam_prok"/>
</dbReference>
<evidence type="ECO:0000256" key="7">
    <source>
        <dbReference type="ARBA" id="ARBA00023239"/>
    </source>
</evidence>
<dbReference type="Proteomes" id="UP000714915">
    <property type="component" value="Unassembled WGS sequence"/>
</dbReference>
<evidence type="ECO:0000256" key="3">
    <source>
        <dbReference type="ARBA" id="ARBA00022813"/>
    </source>
</evidence>
<evidence type="ECO:0000256" key="6">
    <source>
        <dbReference type="ARBA" id="ARBA00023145"/>
    </source>
</evidence>
<organism evidence="10 11">
    <name type="scientific">Candidatus Dojkabacteria bacterium</name>
    <dbReference type="NCBI Taxonomy" id="2099670"/>
    <lineage>
        <taxon>Bacteria</taxon>
        <taxon>Candidatus Dojkabacteria</taxon>
    </lineage>
</organism>
<dbReference type="Gene3D" id="3.60.90.10">
    <property type="entry name" value="S-adenosylmethionine decarboxylase"/>
    <property type="match status" value="1"/>
</dbReference>
<name>A0A955LA27_9BACT</name>
<keyword evidence="9" id="KW-0670">Pyruvate</keyword>
<keyword evidence="7 10" id="KW-0456">Lyase</keyword>
<dbReference type="PANTHER" id="PTHR33866:SF2">
    <property type="entry name" value="S-ADENOSYLMETHIONINE DECARBOXYLASE PROENZYME"/>
    <property type="match status" value="1"/>
</dbReference>
<dbReference type="AlphaFoldDB" id="A0A955LA27"/>